<gene>
    <name evidence="1" type="ORF">H9L15_03170</name>
</gene>
<proteinExistence type="predicted"/>
<keyword evidence="2" id="KW-1185">Reference proteome</keyword>
<organism evidence="1 2">
    <name type="scientific">Sphingomonas daechungensis</name>
    <dbReference type="NCBI Taxonomy" id="1176646"/>
    <lineage>
        <taxon>Bacteria</taxon>
        <taxon>Pseudomonadati</taxon>
        <taxon>Pseudomonadota</taxon>
        <taxon>Alphaproteobacteria</taxon>
        <taxon>Sphingomonadales</taxon>
        <taxon>Sphingomonadaceae</taxon>
        <taxon>Sphingomonas</taxon>
    </lineage>
</organism>
<evidence type="ECO:0008006" key="3">
    <source>
        <dbReference type="Google" id="ProtNLM"/>
    </source>
</evidence>
<evidence type="ECO:0000313" key="2">
    <source>
        <dbReference type="Proteomes" id="UP000516134"/>
    </source>
</evidence>
<dbReference type="RefSeq" id="WP_187715122.1">
    <property type="nucleotide sequence ID" value="NZ_CP060780.1"/>
</dbReference>
<reference evidence="1 2" key="1">
    <citation type="submission" date="2020-08" db="EMBL/GenBank/DDBJ databases">
        <title>Genome sequence of Sphingomonas daechungensis KACC 18115T.</title>
        <authorList>
            <person name="Hyun D.-W."/>
            <person name="Bae J.-W."/>
        </authorList>
    </citation>
    <scope>NUCLEOTIDE SEQUENCE [LARGE SCALE GENOMIC DNA]</scope>
    <source>
        <strain evidence="1 2">KACC 18115</strain>
    </source>
</reference>
<dbReference type="Proteomes" id="UP000516134">
    <property type="component" value="Chromosome"/>
</dbReference>
<sequence length="202" mass="21807">MLTVATAAWAEPPAKLAGLYEIRQMEMGGGLELRPDGRFRYALEYGAASEEGEGDWTVEGSTVLLTSNPKPQTPNFVLVKDEPAPDGQLSVTLEPPGFGWTGRMDLVATVAGQDRPVGLEASSDGDVDTGGATVTSIRPVVPIYGFLGDPIPLKPGGHRLVLRFTPNDLGKAVFDREPLAIEDGKLLMRRYETVITFRRVEP</sequence>
<dbReference type="EMBL" id="CP060780">
    <property type="protein sequence ID" value="QNP43697.1"/>
    <property type="molecule type" value="Genomic_DNA"/>
</dbReference>
<evidence type="ECO:0000313" key="1">
    <source>
        <dbReference type="EMBL" id="QNP43697.1"/>
    </source>
</evidence>
<name>A0ABX6T1I6_9SPHN</name>
<protein>
    <recommendedName>
        <fullName evidence="3">Copper chaperone PCu(A)C</fullName>
    </recommendedName>
</protein>
<accession>A0ABX6T1I6</accession>